<evidence type="ECO:0000256" key="5">
    <source>
        <dbReference type="ARBA" id="ARBA00037066"/>
    </source>
</evidence>
<evidence type="ECO:0000259" key="6">
    <source>
        <dbReference type="PROSITE" id="PS50893"/>
    </source>
</evidence>
<proteinExistence type="predicted"/>
<evidence type="ECO:0000256" key="2">
    <source>
        <dbReference type="ARBA" id="ARBA00022741"/>
    </source>
</evidence>
<dbReference type="GO" id="GO:0016887">
    <property type="term" value="F:ATP hydrolysis activity"/>
    <property type="evidence" value="ECO:0007669"/>
    <property type="project" value="InterPro"/>
</dbReference>
<sequence>MDKVLQTKGRKVYKIKNLNFSIQKREILKNIDLIIKPNSFLSIVGPNGCGKSTLIKSINRNLDIQKGEVYLNDISIDRYSDRELALKRSVLNQSFFFPYSFKAIEIVEMGLYAYTLSSKKKKEIINYIVNKLNLEPLKNKDYQGLSGGEKQKIQFARVIVQLYASKEKEKFLFLDEPTLNLDIYYQYKILDLTKELQKDLEIGVCAILHDINQAYLYSDEIVMMKSGEIKYFGETKDILTYENIFDVFAVESEFVYSKKLKKEILITIS</sequence>
<evidence type="ECO:0000256" key="1">
    <source>
        <dbReference type="ARBA" id="ARBA00022448"/>
    </source>
</evidence>
<dbReference type="PROSITE" id="PS50893">
    <property type="entry name" value="ABC_TRANSPORTER_2"/>
    <property type="match status" value="1"/>
</dbReference>
<evidence type="ECO:0000313" key="8">
    <source>
        <dbReference type="Proteomes" id="UP000289758"/>
    </source>
</evidence>
<keyword evidence="1" id="KW-0813">Transport</keyword>
<dbReference type="SMART" id="SM00382">
    <property type="entry name" value="AAA"/>
    <property type="match status" value="1"/>
</dbReference>
<dbReference type="EMBL" id="PDKK01000003">
    <property type="protein sequence ID" value="RXK06853.1"/>
    <property type="molecule type" value="Genomic_DNA"/>
</dbReference>
<dbReference type="SUPFAM" id="SSF52540">
    <property type="entry name" value="P-loop containing nucleoside triphosphate hydrolases"/>
    <property type="match status" value="1"/>
</dbReference>
<keyword evidence="8" id="KW-1185">Reference proteome</keyword>
<dbReference type="CDD" id="cd03214">
    <property type="entry name" value="ABC_Iron-Siderophores_B12_Hemin"/>
    <property type="match status" value="1"/>
</dbReference>
<keyword evidence="2" id="KW-0547">Nucleotide-binding</keyword>
<name>A0A4Q1ASX1_9BACT</name>
<keyword evidence="3" id="KW-0067">ATP-binding</keyword>
<evidence type="ECO:0000256" key="3">
    <source>
        <dbReference type="ARBA" id="ARBA00022840"/>
    </source>
</evidence>
<comment type="function">
    <text evidence="5">Part of the ABC transporter complex HmuTUV involved in hemin import. Responsible for energy coupling to the transport system.</text>
</comment>
<feature type="domain" description="ABC transporter" evidence="6">
    <location>
        <begin position="13"/>
        <end position="251"/>
    </location>
</feature>
<dbReference type="InterPro" id="IPR003593">
    <property type="entry name" value="AAA+_ATPase"/>
</dbReference>
<dbReference type="PANTHER" id="PTHR42794">
    <property type="entry name" value="HEMIN IMPORT ATP-BINDING PROTEIN HMUV"/>
    <property type="match status" value="1"/>
</dbReference>
<comment type="caution">
    <text evidence="7">The sequence shown here is derived from an EMBL/GenBank/DDBJ whole genome shotgun (WGS) entry which is preliminary data.</text>
</comment>
<dbReference type="AlphaFoldDB" id="A0A4Q1ASX1"/>
<accession>A0A4Q1ASX1</accession>
<dbReference type="Pfam" id="PF00005">
    <property type="entry name" value="ABC_tran"/>
    <property type="match status" value="1"/>
</dbReference>
<protein>
    <recommendedName>
        <fullName evidence="6">ABC transporter domain-containing protein</fullName>
    </recommendedName>
</protein>
<evidence type="ECO:0000256" key="4">
    <source>
        <dbReference type="ARBA" id="ARBA00022967"/>
    </source>
</evidence>
<evidence type="ECO:0000313" key="7">
    <source>
        <dbReference type="EMBL" id="RXK06853.1"/>
    </source>
</evidence>
<organism evidence="7 8">
    <name type="scientific">Halarcobacter ebronensis</name>
    <dbReference type="NCBI Taxonomy" id="1462615"/>
    <lineage>
        <taxon>Bacteria</taxon>
        <taxon>Pseudomonadati</taxon>
        <taxon>Campylobacterota</taxon>
        <taxon>Epsilonproteobacteria</taxon>
        <taxon>Campylobacterales</taxon>
        <taxon>Arcobacteraceae</taxon>
        <taxon>Halarcobacter</taxon>
    </lineage>
</organism>
<gene>
    <name evidence="7" type="ORF">CRV07_05330</name>
</gene>
<dbReference type="PROSITE" id="PS00211">
    <property type="entry name" value="ABC_TRANSPORTER_1"/>
    <property type="match status" value="1"/>
</dbReference>
<dbReference type="GO" id="GO:0005524">
    <property type="term" value="F:ATP binding"/>
    <property type="evidence" value="ECO:0007669"/>
    <property type="project" value="UniProtKB-KW"/>
</dbReference>
<dbReference type="InterPro" id="IPR027417">
    <property type="entry name" value="P-loop_NTPase"/>
</dbReference>
<keyword evidence="4" id="KW-1278">Translocase</keyword>
<dbReference type="PANTHER" id="PTHR42794:SF1">
    <property type="entry name" value="HEMIN IMPORT ATP-BINDING PROTEIN HMUV"/>
    <property type="match status" value="1"/>
</dbReference>
<dbReference type="InterPro" id="IPR017871">
    <property type="entry name" value="ABC_transporter-like_CS"/>
</dbReference>
<dbReference type="OrthoDB" id="5515229at2"/>
<dbReference type="Gene3D" id="3.40.50.300">
    <property type="entry name" value="P-loop containing nucleotide triphosphate hydrolases"/>
    <property type="match status" value="1"/>
</dbReference>
<reference evidence="7 8" key="1">
    <citation type="submission" date="2017-10" db="EMBL/GenBank/DDBJ databases">
        <title>Genomics of the genus Arcobacter.</title>
        <authorList>
            <person name="Perez-Cataluna A."/>
            <person name="Figueras M.J."/>
        </authorList>
    </citation>
    <scope>NUCLEOTIDE SEQUENCE [LARGE SCALE GENOMIC DNA]</scope>
    <source>
        <strain evidence="7 8">CECT 8441</strain>
    </source>
</reference>
<dbReference type="Proteomes" id="UP000289758">
    <property type="component" value="Unassembled WGS sequence"/>
</dbReference>
<dbReference type="InterPro" id="IPR003439">
    <property type="entry name" value="ABC_transporter-like_ATP-bd"/>
</dbReference>